<keyword evidence="5 7" id="KW-0067">ATP-binding</keyword>
<dbReference type="eggNOG" id="COG0703">
    <property type="taxonomic scope" value="Bacteria"/>
</dbReference>
<dbReference type="GO" id="GO:0009423">
    <property type="term" value="P:chorismate biosynthetic process"/>
    <property type="evidence" value="ECO:0007669"/>
    <property type="project" value="UniProtKB-UniRule"/>
</dbReference>
<keyword evidence="2 7" id="KW-0808">Transferase</keyword>
<name>C8X0M8_DESRD</name>
<dbReference type="CDD" id="cd00464">
    <property type="entry name" value="SK"/>
    <property type="match status" value="1"/>
</dbReference>
<evidence type="ECO:0000256" key="8">
    <source>
        <dbReference type="SAM" id="MobiDB-lite"/>
    </source>
</evidence>
<evidence type="ECO:0000256" key="3">
    <source>
        <dbReference type="ARBA" id="ARBA00022741"/>
    </source>
</evidence>
<dbReference type="SUPFAM" id="SSF52540">
    <property type="entry name" value="P-loop containing nucleoside triphosphate hydrolases"/>
    <property type="match status" value="1"/>
</dbReference>
<organism evidence="9 10">
    <name type="scientific">Desulfohalobium retbaense (strain ATCC 49708 / DSM 5692 / JCM 16813 / HR100)</name>
    <dbReference type="NCBI Taxonomy" id="485915"/>
    <lineage>
        <taxon>Bacteria</taxon>
        <taxon>Pseudomonadati</taxon>
        <taxon>Thermodesulfobacteriota</taxon>
        <taxon>Desulfovibrionia</taxon>
        <taxon>Desulfovibrionales</taxon>
        <taxon>Desulfohalobiaceae</taxon>
        <taxon>Desulfohalobium</taxon>
    </lineage>
</organism>
<dbReference type="GO" id="GO:0009073">
    <property type="term" value="P:aromatic amino acid family biosynthetic process"/>
    <property type="evidence" value="ECO:0007669"/>
    <property type="project" value="UniProtKB-KW"/>
</dbReference>
<keyword evidence="10" id="KW-1185">Reference proteome</keyword>
<feature type="binding site" evidence="7">
    <location>
        <position position="100"/>
    </location>
    <ligand>
        <name>substrate</name>
    </ligand>
</feature>
<dbReference type="EC" id="2.7.1.71" evidence="7"/>
<dbReference type="STRING" id="485915.Dret_0683"/>
<comment type="pathway">
    <text evidence="7">Metabolic intermediate biosynthesis; chorismate biosynthesis; chorismate from D-erythrose 4-phosphate and phosphoenolpyruvate: step 5/7.</text>
</comment>
<keyword evidence="6 7" id="KW-0057">Aromatic amino acid biosynthesis</keyword>
<dbReference type="HOGENOM" id="CLU_057607_4_1_7"/>
<dbReference type="PANTHER" id="PTHR21087">
    <property type="entry name" value="SHIKIMATE KINASE"/>
    <property type="match status" value="1"/>
</dbReference>
<evidence type="ECO:0000313" key="9">
    <source>
        <dbReference type="EMBL" id="ACV67975.1"/>
    </source>
</evidence>
<reference evidence="10" key="1">
    <citation type="submission" date="2009-09" db="EMBL/GenBank/DDBJ databases">
        <title>The complete chromosome of Desulfohalobium retbaense DSM 5692.</title>
        <authorList>
            <consortium name="US DOE Joint Genome Institute (JGI-PGF)"/>
            <person name="Lucas S."/>
            <person name="Copeland A."/>
            <person name="Lapidus A."/>
            <person name="Glavina del Rio T."/>
            <person name="Dalin E."/>
            <person name="Tice H."/>
            <person name="Bruce D."/>
            <person name="Goodwin L."/>
            <person name="Pitluck S."/>
            <person name="Kyrpides N."/>
            <person name="Mavromatis K."/>
            <person name="Ivanova N."/>
            <person name="Mikhailova N."/>
            <person name="Munk A.C."/>
            <person name="Brettin T."/>
            <person name="Detter J.C."/>
            <person name="Han C."/>
            <person name="Tapia R."/>
            <person name="Larimer F."/>
            <person name="Land M."/>
            <person name="Hauser L."/>
            <person name="Markowitz V."/>
            <person name="Cheng J.-F."/>
            <person name="Hugenholtz P."/>
            <person name="Woyke T."/>
            <person name="Wu D."/>
            <person name="Spring S."/>
            <person name="Klenk H.-P."/>
            <person name="Eisen J.A."/>
        </authorList>
    </citation>
    <scope>NUCLEOTIDE SEQUENCE [LARGE SCALE GENOMIC DNA]</scope>
    <source>
        <strain evidence="10">DSM 5692</strain>
    </source>
</reference>
<keyword evidence="7" id="KW-0460">Magnesium</keyword>
<dbReference type="NCBIfam" id="NF040667">
    <property type="entry name" value="hom_kin_desulfo"/>
    <property type="match status" value="1"/>
</dbReference>
<comment type="subcellular location">
    <subcellularLocation>
        <location evidence="7">Cytoplasm</location>
    </subcellularLocation>
</comment>
<evidence type="ECO:0000256" key="5">
    <source>
        <dbReference type="ARBA" id="ARBA00022840"/>
    </source>
</evidence>
<dbReference type="InterPro" id="IPR027417">
    <property type="entry name" value="P-loop_NTPase"/>
</dbReference>
<keyword evidence="1 7" id="KW-0028">Amino-acid biosynthesis</keyword>
<proteinExistence type="inferred from homology"/>
<feature type="binding site" evidence="7">
    <location>
        <begin position="33"/>
        <end position="38"/>
    </location>
    <ligand>
        <name>ATP</name>
        <dbReference type="ChEBI" id="CHEBI:30616"/>
    </ligand>
</feature>
<comment type="caution">
    <text evidence="7">Lacks conserved residue(s) required for the propagation of feature annotation.</text>
</comment>
<comment type="catalytic activity">
    <reaction evidence="7">
        <text>shikimate + ATP = 3-phosphoshikimate + ADP + H(+)</text>
        <dbReference type="Rhea" id="RHEA:13121"/>
        <dbReference type="ChEBI" id="CHEBI:15378"/>
        <dbReference type="ChEBI" id="CHEBI:30616"/>
        <dbReference type="ChEBI" id="CHEBI:36208"/>
        <dbReference type="ChEBI" id="CHEBI:145989"/>
        <dbReference type="ChEBI" id="CHEBI:456216"/>
        <dbReference type="EC" id="2.7.1.71"/>
    </reaction>
</comment>
<evidence type="ECO:0000256" key="7">
    <source>
        <dbReference type="HAMAP-Rule" id="MF_00109"/>
    </source>
</evidence>
<comment type="cofactor">
    <cofactor evidence="7">
        <name>Mg(2+)</name>
        <dbReference type="ChEBI" id="CHEBI:18420"/>
    </cofactor>
    <text evidence="7">Binds 1 Mg(2+) ion per subunit.</text>
</comment>
<sequence>MTTTETPSNITSRPQPATDSRPGSNIILIGMAGSGKTTIGKALAHRLGLAHVDTDHLLEAWWGIQLQQLRDLLGLEGFLEAEKKCVQGLILEDCVISTGGSVVYRAEAMRALQALGPIIGLTAGFPAIAERIARNPHRGLAIAEGQTLEDLYRERQDLYQSWSDLCIATDTHPIAACVQTIEEWLHGQKEGPAERI</sequence>
<dbReference type="EMBL" id="CP001734">
    <property type="protein sequence ID" value="ACV67975.1"/>
    <property type="molecule type" value="Genomic_DNA"/>
</dbReference>
<evidence type="ECO:0000256" key="2">
    <source>
        <dbReference type="ARBA" id="ARBA00022679"/>
    </source>
</evidence>
<dbReference type="KEGG" id="drt:Dret_0683"/>
<comment type="function">
    <text evidence="7">Catalyzes the specific phosphorylation of the 3-hydroxyl group of shikimic acid using ATP as a cosubstrate.</text>
</comment>
<dbReference type="GO" id="GO:0005524">
    <property type="term" value="F:ATP binding"/>
    <property type="evidence" value="ECO:0007669"/>
    <property type="project" value="UniProtKB-UniRule"/>
</dbReference>
<evidence type="ECO:0000256" key="4">
    <source>
        <dbReference type="ARBA" id="ARBA00022777"/>
    </source>
</evidence>
<keyword evidence="4 7" id="KW-0418">Kinase</keyword>
<feature type="region of interest" description="Disordered" evidence="8">
    <location>
        <begin position="1"/>
        <end position="22"/>
    </location>
</feature>
<dbReference type="PANTHER" id="PTHR21087:SF16">
    <property type="entry name" value="SHIKIMATE KINASE 1, CHLOROPLASTIC"/>
    <property type="match status" value="1"/>
</dbReference>
<comment type="subunit">
    <text evidence="7">Monomer.</text>
</comment>
<dbReference type="InterPro" id="IPR000623">
    <property type="entry name" value="Shikimate_kinase/TSH1"/>
</dbReference>
<dbReference type="HAMAP" id="MF_00109">
    <property type="entry name" value="Shikimate_kinase"/>
    <property type="match status" value="1"/>
</dbReference>
<dbReference type="GO" id="GO:0008652">
    <property type="term" value="P:amino acid biosynthetic process"/>
    <property type="evidence" value="ECO:0007669"/>
    <property type="project" value="UniProtKB-KW"/>
</dbReference>
<keyword evidence="7" id="KW-0479">Metal-binding</keyword>
<dbReference type="InterPro" id="IPR031322">
    <property type="entry name" value="Shikimate/glucono_kinase"/>
</dbReference>
<dbReference type="GO" id="GO:0000287">
    <property type="term" value="F:magnesium ion binding"/>
    <property type="evidence" value="ECO:0007669"/>
    <property type="project" value="UniProtKB-UniRule"/>
</dbReference>
<dbReference type="UniPathway" id="UPA00053">
    <property type="reaction ID" value="UER00088"/>
</dbReference>
<feature type="binding site" evidence="7">
    <location>
        <position position="37"/>
    </location>
    <ligand>
        <name>Mg(2+)</name>
        <dbReference type="ChEBI" id="CHEBI:18420"/>
    </ligand>
</feature>
<feature type="binding site" evidence="7">
    <location>
        <position position="55"/>
    </location>
    <ligand>
        <name>substrate</name>
    </ligand>
</feature>
<dbReference type="Proteomes" id="UP000001052">
    <property type="component" value="Chromosome"/>
</dbReference>
<dbReference type="AlphaFoldDB" id="C8X0M8"/>
<accession>C8X0M8</accession>
<keyword evidence="3 7" id="KW-0547">Nucleotide-binding</keyword>
<dbReference type="Pfam" id="PF01202">
    <property type="entry name" value="SKI"/>
    <property type="match status" value="1"/>
</dbReference>
<reference evidence="9 10" key="2">
    <citation type="journal article" date="2010" name="Stand. Genomic Sci.">
        <title>Complete genome sequence of Desulfohalobium retbaense type strain (HR(100)).</title>
        <authorList>
            <person name="Spring S."/>
            <person name="Nolan M."/>
            <person name="Lapidus A."/>
            <person name="Glavina Del Rio T."/>
            <person name="Copeland A."/>
            <person name="Tice H."/>
            <person name="Cheng J.F."/>
            <person name="Lucas S."/>
            <person name="Land M."/>
            <person name="Chen F."/>
            <person name="Bruce D."/>
            <person name="Goodwin L."/>
            <person name="Pitluck S."/>
            <person name="Ivanova N."/>
            <person name="Mavromatis K."/>
            <person name="Mikhailova N."/>
            <person name="Pati A."/>
            <person name="Chen A."/>
            <person name="Palaniappan K."/>
            <person name="Hauser L."/>
            <person name="Chang Y.J."/>
            <person name="Jeffries C.D."/>
            <person name="Munk C."/>
            <person name="Kiss H."/>
            <person name="Chain P."/>
            <person name="Han C."/>
            <person name="Brettin T."/>
            <person name="Detter J.C."/>
            <person name="Schuler E."/>
            <person name="Goker M."/>
            <person name="Rohde M."/>
            <person name="Bristow J."/>
            <person name="Eisen J.A."/>
            <person name="Markowitz V."/>
            <person name="Hugenholtz P."/>
            <person name="Kyrpides N.C."/>
            <person name="Klenk H.P."/>
        </authorList>
    </citation>
    <scope>NUCLEOTIDE SEQUENCE [LARGE SCALE GENOMIC DNA]</scope>
    <source>
        <strain evidence="9 10">DSM 5692</strain>
    </source>
</reference>
<comment type="similarity">
    <text evidence="7">Belongs to the shikimate kinase family.</text>
</comment>
<dbReference type="GO" id="GO:0004765">
    <property type="term" value="F:shikimate kinase activity"/>
    <property type="evidence" value="ECO:0007669"/>
    <property type="project" value="UniProtKB-UniRule"/>
</dbReference>
<evidence type="ECO:0000256" key="6">
    <source>
        <dbReference type="ARBA" id="ARBA00023141"/>
    </source>
</evidence>
<dbReference type="RefSeq" id="WP_015751133.1">
    <property type="nucleotide sequence ID" value="NC_013223.1"/>
</dbReference>
<feature type="binding site" evidence="7">
    <location>
        <position position="138"/>
    </location>
    <ligand>
        <name>ATP</name>
        <dbReference type="ChEBI" id="CHEBI:30616"/>
    </ligand>
</feature>
<evidence type="ECO:0000313" key="10">
    <source>
        <dbReference type="Proteomes" id="UP000001052"/>
    </source>
</evidence>
<keyword evidence="7" id="KW-0963">Cytoplasm</keyword>
<dbReference type="GO" id="GO:0005829">
    <property type="term" value="C:cytosol"/>
    <property type="evidence" value="ECO:0007669"/>
    <property type="project" value="TreeGrafter"/>
</dbReference>
<dbReference type="Gene3D" id="3.40.50.300">
    <property type="entry name" value="P-loop containing nucleotide triphosphate hydrolases"/>
    <property type="match status" value="1"/>
</dbReference>
<dbReference type="PRINTS" id="PR01100">
    <property type="entry name" value="SHIKIMTKNASE"/>
</dbReference>
<protein>
    <recommendedName>
        <fullName evidence="7">Shikimate kinase</fullName>
        <shortName evidence="7">SK</shortName>
        <ecNumber evidence="7">2.7.1.71</ecNumber>
    </recommendedName>
</protein>
<gene>
    <name evidence="7" type="primary">aroK</name>
    <name evidence="9" type="ordered locus">Dret_0683</name>
</gene>
<feature type="binding site" evidence="7">
    <location>
        <position position="155"/>
    </location>
    <ligand>
        <name>substrate</name>
    </ligand>
</feature>
<evidence type="ECO:0000256" key="1">
    <source>
        <dbReference type="ARBA" id="ARBA00022605"/>
    </source>
</evidence>